<dbReference type="RefSeq" id="WP_235811371.1">
    <property type="nucleotide sequence ID" value="NZ_CYSD01000009.1"/>
</dbReference>
<evidence type="ECO:0000313" key="1">
    <source>
        <dbReference type="EMBL" id="CUH75132.1"/>
    </source>
</evidence>
<dbReference type="AlphaFoldDB" id="A0A0P1G088"/>
<name>A0A0P1G088_9RHOB</name>
<evidence type="ECO:0000313" key="2">
    <source>
        <dbReference type="Proteomes" id="UP000052022"/>
    </source>
</evidence>
<protein>
    <submittedName>
        <fullName evidence="1">Putative metal-binding protein</fullName>
    </submittedName>
</protein>
<dbReference type="STRING" id="928856.SAMN04488049_1318"/>
<gene>
    <name evidence="1" type="ORF">TRM7557_00236</name>
</gene>
<dbReference type="Proteomes" id="UP000052022">
    <property type="component" value="Unassembled WGS sequence"/>
</dbReference>
<proteinExistence type="predicted"/>
<sequence length="133" mass="14197">MGQKRLRISVCTSCKVKGASARPGYALIDELRAGIAEMPALREAYEVAGVACMAGCDSPCTVGFHGQGKASYLFGDLEPGADVNDLLSFATQYDTLHDGWCSSVDRPGKLRKSTLARVPATLFEAPQRKEAAE</sequence>
<dbReference type="InterPro" id="IPR012863">
    <property type="entry name" value="DUF1636"/>
</dbReference>
<dbReference type="Pfam" id="PF07845">
    <property type="entry name" value="DUF1636"/>
    <property type="match status" value="1"/>
</dbReference>
<accession>A0A0P1G088</accession>
<keyword evidence="2" id="KW-1185">Reference proteome</keyword>
<organism evidence="1 2">
    <name type="scientific">Tritonibacter multivorans</name>
    <dbReference type="NCBI Taxonomy" id="928856"/>
    <lineage>
        <taxon>Bacteria</taxon>
        <taxon>Pseudomonadati</taxon>
        <taxon>Pseudomonadota</taxon>
        <taxon>Alphaproteobacteria</taxon>
        <taxon>Rhodobacterales</taxon>
        <taxon>Paracoccaceae</taxon>
        <taxon>Tritonibacter</taxon>
    </lineage>
</organism>
<dbReference type="EMBL" id="CYSD01000009">
    <property type="protein sequence ID" value="CUH75132.1"/>
    <property type="molecule type" value="Genomic_DNA"/>
</dbReference>
<reference evidence="1 2" key="1">
    <citation type="submission" date="2015-09" db="EMBL/GenBank/DDBJ databases">
        <authorList>
            <consortium name="Swine Surveillance"/>
        </authorList>
    </citation>
    <scope>NUCLEOTIDE SEQUENCE [LARGE SCALE GENOMIC DNA]</scope>
    <source>
        <strain evidence="1 2">CECT 7557</strain>
    </source>
</reference>